<dbReference type="RefSeq" id="WP_424622443.1">
    <property type="nucleotide sequence ID" value="NZ_CBDFBV010000001.1"/>
</dbReference>
<dbReference type="InterPro" id="IPR009057">
    <property type="entry name" value="Homeodomain-like_sf"/>
</dbReference>
<dbReference type="Proteomes" id="UP000759246">
    <property type="component" value="Unassembled WGS sequence"/>
</dbReference>
<dbReference type="InterPro" id="IPR001647">
    <property type="entry name" value="HTH_TetR"/>
</dbReference>
<evidence type="ECO:0000259" key="3">
    <source>
        <dbReference type="PROSITE" id="PS50977"/>
    </source>
</evidence>
<name>A0A929RPY8_9ACTO</name>
<dbReference type="Gene3D" id="1.10.357.10">
    <property type="entry name" value="Tetracycline Repressor, domain 2"/>
    <property type="match status" value="1"/>
</dbReference>
<organism evidence="4 5">
    <name type="scientific">Actinomyces bouchesdurhonensis</name>
    <dbReference type="NCBI Taxonomy" id="1852361"/>
    <lineage>
        <taxon>Bacteria</taxon>
        <taxon>Bacillati</taxon>
        <taxon>Actinomycetota</taxon>
        <taxon>Actinomycetes</taxon>
        <taxon>Actinomycetales</taxon>
        <taxon>Actinomycetaceae</taxon>
        <taxon>Actinomyces</taxon>
    </lineage>
</organism>
<dbReference type="PROSITE" id="PS50977">
    <property type="entry name" value="HTH_TETR_2"/>
    <property type="match status" value="1"/>
</dbReference>
<gene>
    <name evidence="4" type="ORF">HXK09_07475</name>
</gene>
<sequence>MPHPDAKTTLALALRNALTTTPLSKVTVSGLTRTAGVTRQAFYYHFSDIRDLTVWVFKREVTNQINAHATYEDWSDGLLAMLVWMQSHPEETHSAISSLTMENLQLFLHKQLHNVIEPIVNQLGANLTLATDDLTFIVDHFTLCILGHISQWLRNDMKADPYILTERIARILDGQVTRALTLFALQPTTGPARS</sequence>
<dbReference type="InterPro" id="IPR039532">
    <property type="entry name" value="TetR_C_Firmicutes"/>
</dbReference>
<protein>
    <submittedName>
        <fullName evidence="4">TetR/AcrR family transcriptional regulator C-terminal domain-containing protein</fullName>
    </submittedName>
</protein>
<evidence type="ECO:0000313" key="4">
    <source>
        <dbReference type="EMBL" id="MBF0966975.1"/>
    </source>
</evidence>
<proteinExistence type="predicted"/>
<dbReference type="EMBL" id="JABZGF010000264">
    <property type="protein sequence ID" value="MBF0966975.1"/>
    <property type="molecule type" value="Genomic_DNA"/>
</dbReference>
<evidence type="ECO:0000313" key="5">
    <source>
        <dbReference type="Proteomes" id="UP000759246"/>
    </source>
</evidence>
<dbReference type="AlphaFoldDB" id="A0A929RPY8"/>
<dbReference type="Pfam" id="PF14278">
    <property type="entry name" value="TetR_C_8"/>
    <property type="match status" value="1"/>
</dbReference>
<keyword evidence="1 2" id="KW-0238">DNA-binding</keyword>
<reference evidence="4" key="1">
    <citation type="submission" date="2020-04" db="EMBL/GenBank/DDBJ databases">
        <title>Deep metagenomics examines the oral microbiome during advanced dental caries in children, revealing novel taxa and co-occurrences with host molecules.</title>
        <authorList>
            <person name="Baker J.L."/>
            <person name="Morton J.T."/>
            <person name="Dinis M."/>
            <person name="Alvarez R."/>
            <person name="Tran N.C."/>
            <person name="Knight R."/>
            <person name="Edlund A."/>
        </authorList>
    </citation>
    <scope>NUCLEOTIDE SEQUENCE</scope>
    <source>
        <strain evidence="4">JCVI_30_bin.13</strain>
    </source>
</reference>
<feature type="domain" description="HTH tetR-type" evidence="3">
    <location>
        <begin position="4"/>
        <end position="64"/>
    </location>
</feature>
<accession>A0A929RPY8</accession>
<dbReference type="GO" id="GO:0003677">
    <property type="term" value="F:DNA binding"/>
    <property type="evidence" value="ECO:0007669"/>
    <property type="project" value="UniProtKB-UniRule"/>
</dbReference>
<evidence type="ECO:0000256" key="1">
    <source>
        <dbReference type="ARBA" id="ARBA00023125"/>
    </source>
</evidence>
<comment type="caution">
    <text evidence="4">The sequence shown here is derived from an EMBL/GenBank/DDBJ whole genome shotgun (WGS) entry which is preliminary data.</text>
</comment>
<dbReference type="SUPFAM" id="SSF46689">
    <property type="entry name" value="Homeodomain-like"/>
    <property type="match status" value="1"/>
</dbReference>
<evidence type="ECO:0000256" key="2">
    <source>
        <dbReference type="PROSITE-ProRule" id="PRU00335"/>
    </source>
</evidence>
<feature type="DNA-binding region" description="H-T-H motif" evidence="2">
    <location>
        <begin position="27"/>
        <end position="46"/>
    </location>
</feature>